<evidence type="ECO:0000313" key="1">
    <source>
        <dbReference type="EMBL" id="GIY02495.1"/>
    </source>
</evidence>
<dbReference type="EMBL" id="BPLR01005451">
    <property type="protein sequence ID" value="GIY02495.1"/>
    <property type="molecule type" value="Genomic_DNA"/>
</dbReference>
<name>A0AAV4Q399_CAEEX</name>
<reference evidence="1 2" key="1">
    <citation type="submission" date="2021-06" db="EMBL/GenBank/DDBJ databases">
        <title>Caerostris extrusa draft genome.</title>
        <authorList>
            <person name="Kono N."/>
            <person name="Arakawa K."/>
        </authorList>
    </citation>
    <scope>NUCLEOTIDE SEQUENCE [LARGE SCALE GENOMIC DNA]</scope>
</reference>
<proteinExistence type="predicted"/>
<organism evidence="1 2">
    <name type="scientific">Caerostris extrusa</name>
    <name type="common">Bark spider</name>
    <name type="synonym">Caerostris bankana</name>
    <dbReference type="NCBI Taxonomy" id="172846"/>
    <lineage>
        <taxon>Eukaryota</taxon>
        <taxon>Metazoa</taxon>
        <taxon>Ecdysozoa</taxon>
        <taxon>Arthropoda</taxon>
        <taxon>Chelicerata</taxon>
        <taxon>Arachnida</taxon>
        <taxon>Araneae</taxon>
        <taxon>Araneomorphae</taxon>
        <taxon>Entelegynae</taxon>
        <taxon>Araneoidea</taxon>
        <taxon>Araneidae</taxon>
        <taxon>Caerostris</taxon>
    </lineage>
</organism>
<dbReference type="Proteomes" id="UP001054945">
    <property type="component" value="Unassembled WGS sequence"/>
</dbReference>
<comment type="caution">
    <text evidence="1">The sequence shown here is derived from an EMBL/GenBank/DDBJ whole genome shotgun (WGS) entry which is preliminary data.</text>
</comment>
<dbReference type="AlphaFoldDB" id="A0AAV4Q399"/>
<gene>
    <name evidence="1" type="primary">HECTD2</name>
    <name evidence="1" type="ORF">CEXT_495411</name>
</gene>
<evidence type="ECO:0000313" key="2">
    <source>
        <dbReference type="Proteomes" id="UP001054945"/>
    </source>
</evidence>
<protein>
    <submittedName>
        <fullName evidence="1">Probable E3 ubiquitin-protein ligase HECTD2</fullName>
    </submittedName>
</protein>
<keyword evidence="2" id="KW-1185">Reference proteome</keyword>
<sequence>MYRWTYLGYSSTGINPEEQYLEITVAKQWIHSCVNAWSKVLRKSNLQCGGAASCWHHAIALALGLTGFGLKVKDETKALFALLHNPLFSNQSSYTVFAHLFRRIVALSSGDHQLLINWFAKTDPERLRQLVKRILQFVTIREFPPANGHKLPSISKSRWWIQVPQDCSHL</sequence>
<accession>A0AAV4Q399</accession>